<name>A0A2A4YRR6_9PROT</name>
<evidence type="ECO:0000256" key="8">
    <source>
        <dbReference type="PIRNR" id="PIRNR000194"/>
    </source>
</evidence>
<dbReference type="Pfam" id="PF00186">
    <property type="entry name" value="DHFR_1"/>
    <property type="match status" value="1"/>
</dbReference>
<comment type="caution">
    <text evidence="11">The sequence shown here is derived from an EMBL/GenBank/DDBJ whole genome shotgun (WGS) entry which is preliminary data.</text>
</comment>
<comment type="catalytic activity">
    <reaction evidence="8">
        <text>(6S)-5,6,7,8-tetrahydrofolate + NADP(+) = 7,8-dihydrofolate + NADPH + H(+)</text>
        <dbReference type="Rhea" id="RHEA:15009"/>
        <dbReference type="ChEBI" id="CHEBI:15378"/>
        <dbReference type="ChEBI" id="CHEBI:57451"/>
        <dbReference type="ChEBI" id="CHEBI:57453"/>
        <dbReference type="ChEBI" id="CHEBI:57783"/>
        <dbReference type="ChEBI" id="CHEBI:58349"/>
        <dbReference type="EC" id="1.5.1.3"/>
    </reaction>
</comment>
<dbReference type="PROSITE" id="PS00075">
    <property type="entry name" value="DHFR_1"/>
    <property type="match status" value="1"/>
</dbReference>
<dbReference type="PRINTS" id="PR00070">
    <property type="entry name" value="DHFR"/>
</dbReference>
<evidence type="ECO:0000256" key="2">
    <source>
        <dbReference type="ARBA" id="ARBA00009539"/>
    </source>
</evidence>
<keyword evidence="4 8" id="KW-0554">One-carbon metabolism</keyword>
<dbReference type="PROSITE" id="PS51330">
    <property type="entry name" value="DHFR_2"/>
    <property type="match status" value="1"/>
</dbReference>
<dbReference type="PANTHER" id="PTHR48069:SF3">
    <property type="entry name" value="DIHYDROFOLATE REDUCTASE"/>
    <property type="match status" value="1"/>
</dbReference>
<comment type="pathway">
    <text evidence="1 8">Cofactor biosynthesis; tetrahydrofolate biosynthesis; 5,6,7,8-tetrahydrofolate from 7,8-dihydrofolate: step 1/1.</text>
</comment>
<dbReference type="InterPro" id="IPR012259">
    <property type="entry name" value="DHFR"/>
</dbReference>
<dbReference type="GO" id="GO:0070401">
    <property type="term" value="F:NADP+ binding"/>
    <property type="evidence" value="ECO:0007669"/>
    <property type="project" value="UniProtKB-ARBA"/>
</dbReference>
<proteinExistence type="inferred from homology"/>
<dbReference type="GO" id="GO:0046654">
    <property type="term" value="P:tetrahydrofolate biosynthetic process"/>
    <property type="evidence" value="ECO:0007669"/>
    <property type="project" value="UniProtKB-UniPathway"/>
</dbReference>
<evidence type="ECO:0000256" key="4">
    <source>
        <dbReference type="ARBA" id="ARBA00022563"/>
    </source>
</evidence>
<dbReference type="EC" id="1.5.1.3" evidence="3 8"/>
<dbReference type="InterPro" id="IPR017925">
    <property type="entry name" value="DHFR_CS"/>
</dbReference>
<accession>A0A2A4YRR6</accession>
<dbReference type="GO" id="GO:0046655">
    <property type="term" value="P:folic acid metabolic process"/>
    <property type="evidence" value="ECO:0007669"/>
    <property type="project" value="TreeGrafter"/>
</dbReference>
<dbReference type="PIRSF" id="PIRSF000194">
    <property type="entry name" value="DHFR"/>
    <property type="match status" value="1"/>
</dbReference>
<reference evidence="11" key="2">
    <citation type="journal article" date="2018" name="ISME J.">
        <title>A dynamic microbial community with high functional redundancy inhabits the cold, oxic subseafloor aquifer.</title>
        <authorList>
            <person name="Tully B.J."/>
            <person name="Wheat C.G."/>
            <person name="Glazer B.T."/>
            <person name="Huber J.A."/>
        </authorList>
    </citation>
    <scope>NUCLEOTIDE SEQUENCE</scope>
    <source>
        <strain evidence="11">NORP83</strain>
    </source>
</reference>
<evidence type="ECO:0000256" key="3">
    <source>
        <dbReference type="ARBA" id="ARBA00012856"/>
    </source>
</evidence>
<keyword evidence="6 8" id="KW-0560">Oxidoreductase</keyword>
<evidence type="ECO:0000256" key="9">
    <source>
        <dbReference type="RuleBase" id="RU004474"/>
    </source>
</evidence>
<evidence type="ECO:0000256" key="6">
    <source>
        <dbReference type="ARBA" id="ARBA00023002"/>
    </source>
</evidence>
<keyword evidence="5 8" id="KW-0521">NADP</keyword>
<dbReference type="GO" id="GO:0006730">
    <property type="term" value="P:one-carbon metabolic process"/>
    <property type="evidence" value="ECO:0007669"/>
    <property type="project" value="UniProtKB-KW"/>
</dbReference>
<comment type="function">
    <text evidence="7 8">Key enzyme in folate metabolism. Catalyzes an essential reaction for de novo glycine and purine synthesis, and for DNA precursor synthesis.</text>
</comment>
<evidence type="ECO:0000259" key="10">
    <source>
        <dbReference type="PROSITE" id="PS51330"/>
    </source>
</evidence>
<dbReference type="Gene3D" id="3.40.430.10">
    <property type="entry name" value="Dihydrofolate Reductase, subunit A"/>
    <property type="match status" value="1"/>
</dbReference>
<evidence type="ECO:0000256" key="7">
    <source>
        <dbReference type="ARBA" id="ARBA00025067"/>
    </source>
</evidence>
<dbReference type="CDD" id="cd00209">
    <property type="entry name" value="DHFR"/>
    <property type="match status" value="1"/>
</dbReference>
<dbReference type="GO" id="GO:0046452">
    <property type="term" value="P:dihydrofolate metabolic process"/>
    <property type="evidence" value="ECO:0007669"/>
    <property type="project" value="TreeGrafter"/>
</dbReference>
<protein>
    <recommendedName>
        <fullName evidence="3 8">Dihydrofolate reductase</fullName>
        <ecNumber evidence="3 8">1.5.1.3</ecNumber>
    </recommendedName>
</protein>
<dbReference type="GO" id="GO:0004146">
    <property type="term" value="F:dihydrofolate reductase activity"/>
    <property type="evidence" value="ECO:0007669"/>
    <property type="project" value="UniProtKB-EC"/>
</dbReference>
<dbReference type="EMBL" id="NVUS01000029">
    <property type="protein sequence ID" value="PCI97502.1"/>
    <property type="molecule type" value="Genomic_DNA"/>
</dbReference>
<evidence type="ECO:0000256" key="5">
    <source>
        <dbReference type="ARBA" id="ARBA00022857"/>
    </source>
</evidence>
<comment type="similarity">
    <text evidence="2 8 9">Belongs to the dihydrofolate reductase family.</text>
</comment>
<gene>
    <name evidence="11" type="ORF">COB13_15665</name>
</gene>
<dbReference type="SUPFAM" id="SSF53597">
    <property type="entry name" value="Dihydrofolate reductase-like"/>
    <property type="match status" value="1"/>
</dbReference>
<organism evidence="11">
    <name type="scientific">OCS116 cluster bacterium</name>
    <dbReference type="NCBI Taxonomy" id="2030921"/>
    <lineage>
        <taxon>Bacteria</taxon>
        <taxon>Pseudomonadati</taxon>
        <taxon>Pseudomonadota</taxon>
        <taxon>Alphaproteobacteria</taxon>
        <taxon>OCS116 cluster</taxon>
    </lineage>
</organism>
<evidence type="ECO:0000313" key="11">
    <source>
        <dbReference type="EMBL" id="PCI97502.1"/>
    </source>
</evidence>
<dbReference type="PANTHER" id="PTHR48069">
    <property type="entry name" value="DIHYDROFOLATE REDUCTASE"/>
    <property type="match status" value="1"/>
</dbReference>
<sequence>MKISMIAAVAKNGVIGLDNKMPWHISGDLKYFKAKTMGKPMIMGRNTFESMGKLPGRTSIVISRNVDYVAGEGVIVVTSLDEAITFAKEIAARDGQDEVMIVGGAQIYKLALSHADRLYLTEVDIEPKGDAYFPKFDRTAWTETSREPITASAKDESDYVFVALDRL</sequence>
<dbReference type="AlphaFoldDB" id="A0A2A4YRR6"/>
<feature type="domain" description="DHFR" evidence="10">
    <location>
        <begin position="2"/>
        <end position="166"/>
    </location>
</feature>
<dbReference type="InterPro" id="IPR024072">
    <property type="entry name" value="DHFR-like_dom_sf"/>
</dbReference>
<dbReference type="UniPathway" id="UPA00077">
    <property type="reaction ID" value="UER00158"/>
</dbReference>
<dbReference type="InterPro" id="IPR001796">
    <property type="entry name" value="DHFR_dom"/>
</dbReference>
<dbReference type="FunFam" id="3.40.430.10:FF:000001">
    <property type="entry name" value="Dihydrofolate reductase"/>
    <property type="match status" value="1"/>
</dbReference>
<reference key="1">
    <citation type="submission" date="2017-08" db="EMBL/GenBank/DDBJ databases">
        <title>A dynamic microbial community with high functional redundancy inhabits the cold, oxic subseafloor aquifer.</title>
        <authorList>
            <person name="Tully B.J."/>
            <person name="Wheat C.G."/>
            <person name="Glazer B.T."/>
            <person name="Huber J.A."/>
        </authorList>
    </citation>
    <scope>NUCLEOTIDE SEQUENCE [LARGE SCALE GENOMIC DNA]</scope>
</reference>
<evidence type="ECO:0000256" key="1">
    <source>
        <dbReference type="ARBA" id="ARBA00004903"/>
    </source>
</evidence>
<dbReference type="GO" id="GO:0005829">
    <property type="term" value="C:cytosol"/>
    <property type="evidence" value="ECO:0007669"/>
    <property type="project" value="TreeGrafter"/>
</dbReference>